<protein>
    <recommendedName>
        <fullName evidence="10">Proteasome activator Blm10 mid region domain-containing protein</fullName>
    </recommendedName>
</protein>
<evidence type="ECO:0008006" key="10">
    <source>
        <dbReference type="Google" id="ProtNLM"/>
    </source>
</evidence>
<evidence type="ECO:0000256" key="1">
    <source>
        <dbReference type="ARBA" id="ARBA00005739"/>
    </source>
</evidence>
<dbReference type="InterPro" id="IPR032430">
    <property type="entry name" value="Blm10_mid"/>
</dbReference>
<feature type="compositionally biased region" description="Low complexity" evidence="5">
    <location>
        <begin position="2170"/>
        <end position="2187"/>
    </location>
</feature>
<dbReference type="Pfam" id="PF16507">
    <property type="entry name" value="HEAT_PSME4_mid"/>
    <property type="match status" value="1"/>
</dbReference>
<dbReference type="InterPro" id="IPR011989">
    <property type="entry name" value="ARM-like"/>
</dbReference>
<evidence type="ECO:0000313" key="8">
    <source>
        <dbReference type="EMBL" id="SZX60381.1"/>
    </source>
</evidence>
<evidence type="ECO:0000259" key="7">
    <source>
        <dbReference type="Pfam" id="PF16507"/>
    </source>
</evidence>
<feature type="region of interest" description="Disordered" evidence="5">
    <location>
        <begin position="1157"/>
        <end position="1190"/>
    </location>
</feature>
<dbReference type="EMBL" id="FNXT01000060">
    <property type="protein sequence ID" value="SZX60381.1"/>
    <property type="molecule type" value="Genomic_DNA"/>
</dbReference>
<keyword evidence="2" id="KW-0677">Repeat</keyword>
<dbReference type="Gene3D" id="1.25.10.10">
    <property type="entry name" value="Leucine-rich Repeat Variant"/>
    <property type="match status" value="1"/>
</dbReference>
<dbReference type="SUPFAM" id="SSF48371">
    <property type="entry name" value="ARM repeat"/>
    <property type="match status" value="2"/>
</dbReference>
<keyword evidence="4" id="KW-0234">DNA repair</keyword>
<evidence type="ECO:0000313" key="9">
    <source>
        <dbReference type="Proteomes" id="UP000256970"/>
    </source>
</evidence>
<dbReference type="InterPro" id="IPR021843">
    <property type="entry name" value="PSME4_C"/>
</dbReference>
<organism evidence="8 9">
    <name type="scientific">Tetradesmus obliquus</name>
    <name type="common">Green alga</name>
    <name type="synonym">Acutodesmus obliquus</name>
    <dbReference type="NCBI Taxonomy" id="3088"/>
    <lineage>
        <taxon>Eukaryota</taxon>
        <taxon>Viridiplantae</taxon>
        <taxon>Chlorophyta</taxon>
        <taxon>core chlorophytes</taxon>
        <taxon>Chlorophyceae</taxon>
        <taxon>CS clade</taxon>
        <taxon>Sphaeropleales</taxon>
        <taxon>Scenedesmaceae</taxon>
        <taxon>Tetradesmus</taxon>
    </lineage>
</organism>
<dbReference type="PANTHER" id="PTHR32170">
    <property type="entry name" value="PROTEASOME ACTIVATOR COMPLEX SUBUNIT 4"/>
    <property type="match status" value="1"/>
</dbReference>
<feature type="region of interest" description="Disordered" evidence="5">
    <location>
        <begin position="2137"/>
        <end position="2196"/>
    </location>
</feature>
<comment type="similarity">
    <text evidence="1">Belongs to the BLM10 family.</text>
</comment>
<feature type="domain" description="Proteasome activator Blm10 middle HEAT repeats region" evidence="7">
    <location>
        <begin position="419"/>
        <end position="921"/>
    </location>
</feature>
<dbReference type="InterPro" id="IPR035309">
    <property type="entry name" value="PSME4"/>
</dbReference>
<dbReference type="Proteomes" id="UP000256970">
    <property type="component" value="Unassembled WGS sequence"/>
</dbReference>
<dbReference type="InterPro" id="IPR016024">
    <property type="entry name" value="ARM-type_fold"/>
</dbReference>
<feature type="region of interest" description="Disordered" evidence="5">
    <location>
        <begin position="916"/>
        <end position="944"/>
    </location>
</feature>
<gene>
    <name evidence="8" type="ORF">BQ4739_LOCUS935</name>
</gene>
<evidence type="ECO:0000259" key="6">
    <source>
        <dbReference type="Pfam" id="PF11919"/>
    </source>
</evidence>
<keyword evidence="9" id="KW-1185">Reference proteome</keyword>
<evidence type="ECO:0000256" key="4">
    <source>
        <dbReference type="ARBA" id="ARBA00023204"/>
    </source>
</evidence>
<dbReference type="GO" id="GO:0010499">
    <property type="term" value="P:proteasomal ubiquitin-independent protein catabolic process"/>
    <property type="evidence" value="ECO:0007669"/>
    <property type="project" value="TreeGrafter"/>
</dbReference>
<dbReference type="Pfam" id="PF11919">
    <property type="entry name" value="PSME4_C"/>
    <property type="match status" value="1"/>
</dbReference>
<keyword evidence="3" id="KW-0227">DNA damage</keyword>
<dbReference type="STRING" id="3088.A0A383V5K2"/>
<name>A0A383V5K2_TETOB</name>
<dbReference type="GO" id="GO:0005634">
    <property type="term" value="C:nucleus"/>
    <property type="evidence" value="ECO:0007669"/>
    <property type="project" value="TreeGrafter"/>
</dbReference>
<reference evidence="8 9" key="1">
    <citation type="submission" date="2016-10" db="EMBL/GenBank/DDBJ databases">
        <authorList>
            <person name="Cai Z."/>
        </authorList>
    </citation>
    <scope>NUCLEOTIDE SEQUENCE [LARGE SCALE GENOMIC DNA]</scope>
</reference>
<dbReference type="GO" id="GO:0016504">
    <property type="term" value="F:peptidase activator activity"/>
    <property type="evidence" value="ECO:0007669"/>
    <property type="project" value="InterPro"/>
</dbReference>
<evidence type="ECO:0000256" key="3">
    <source>
        <dbReference type="ARBA" id="ARBA00022763"/>
    </source>
</evidence>
<dbReference type="GO" id="GO:0005829">
    <property type="term" value="C:cytosol"/>
    <property type="evidence" value="ECO:0007669"/>
    <property type="project" value="TreeGrafter"/>
</dbReference>
<dbReference type="PANTHER" id="PTHR32170:SF3">
    <property type="entry name" value="PROTEASOME ACTIVATOR COMPLEX SUBUNIT 4"/>
    <property type="match status" value="1"/>
</dbReference>
<accession>A0A383V5K2</accession>
<dbReference type="GO" id="GO:0070628">
    <property type="term" value="F:proteasome binding"/>
    <property type="evidence" value="ECO:0007669"/>
    <property type="project" value="InterPro"/>
</dbReference>
<feature type="compositionally biased region" description="Low complexity" evidence="5">
    <location>
        <begin position="1170"/>
        <end position="1190"/>
    </location>
</feature>
<dbReference type="GO" id="GO:0006281">
    <property type="term" value="P:DNA repair"/>
    <property type="evidence" value="ECO:0007669"/>
    <property type="project" value="UniProtKB-KW"/>
</dbReference>
<feature type="domain" description="Proteasome activator complex subunit 4 C-terminal" evidence="6">
    <location>
        <begin position="2411"/>
        <end position="2498"/>
    </location>
</feature>
<evidence type="ECO:0000256" key="5">
    <source>
        <dbReference type="SAM" id="MobiDB-lite"/>
    </source>
</evidence>
<sequence length="2498" mass="255138">MIYSDWLPPKVVEEAKEKEKQRFATAVAAFKQAAAVAAAEAARGNPNAYAAVLGQLMDDIKTLVSTKTLFAPAAIRTLVYTLYDVVLATAADIEVQVRAGELLSHVLRHHRHSQHLGLALPWRPLYDMLRGLYDAAPLQVKGTFLEHVQQSTLFSLVARARRFFAPGAATEIWSLLRPHLVYGDPMGTQTHLALGWLVLFFPTKQIPETQPAVAQGWVGEWLGVWGRLVSCSYWDGHWMYLLARAVKDDWKGVVDWAPYVSQLYTHMLACFKVPVGTATAGCPSSISAPHRASLLFGTKLDQVDDQPKSAAKLAVHLLKQPQQQQQQQQDAASAAAAAAVATAASLEGALSLGLGPAGSSSGVSVQGILYSRQATEAANKAAADSLAAALANEQQQQQGAAAGDGVPMSAAAGAAADALDSLVQLLEQYCHPSNTGPWSGDLAVFLRHGVHYFMKVLGRQCGSAGWPGEQVIVAAASRRYVRAAVKLAARGQFSKRESLVSASCKALCHLSYVWPGAVLPLVLGRFQSALATATAMHQLPTSISTLALCVRPLLLAGWHTKEESTQQVIAEAMMAVLPGIDANDEAKTAAVFQFYTAVLSSIPALHGAAEEEDDAAPVYGSAEGGGSSMDGVEYAAAAGSNGSSGSRNAPVYRLPLYLDDWVDQVMERLFTLLGNLDTGPSHRGTDMQAKPELLLQSTHLGKDTMYHSFFQHLLLRLPPRLADHVVGLLGQFATERALPTVALEAASMFRSASIARPAAAVELVVKPLVARIRTQMPETGSRSLSRATEDSLTWSLVLLGSAVGGLRPAVAAPLVPSLEALVDDALKLPSRVAHNWASMVLSSLLGVLSGWFVPDRAWPQTGGMLLPNGLQLWVDRQGVGWSAPGWALPSEEHTAIAARLADKYLEEGARQLTQLCSSSSSGANPSATAAAAESGSSGGQGSDQADALAFRTQCRGLLASMAAVVIGLMSRLRDFEGFVAPSAAEEAAAAATAAAGGADEDDAELAAAAANVLQVVGGCASPIGQPGVRNRVAAALTLAIRHLQGGDRELLEQASYTSLLLMSPGMLEQAVGGQGRSGGKDDGAITDEPAAATAYLLAWGSSSSSSGEGAAAEVLAGRAAAAAAAAAAAGDGSDGGFVGALMKEEARVHAEAAAARAAAAAGTEDDESADASMQPSSSSSSRPAAGSWGSEWRWRRRTSPMAVMDRLRRMLLWRCAQAAAKAAPPASPCSKPVTPGEAAAGSATPAGAVRLQQLPKEYLALFVELLALSMQPNAGVRGSAVPTLLACLKRFPCLVELMVPEVLAALAGVPGPVLGAAAAAAGGKAAGLGGSSLPAAAAGAGASAGASVRAVTLPQPEALQKFYTVTLLDAMRNQQADAAAAAAAAVPAEDPAAAGAAQPATAAAAAVLAAAAKAANGSGSTAAAAKAAATAAALAAAGAGRSVAQESVNDGRVAGACTVLTGCLDAWRVIFRDADAFRGFLYALMASRCHSSNTCLKSIQMLIMQVISRFKLPPLLAVEGGDFDQLQASLMALAEPGARVNWRYSVLSNMVLMFAAPPAAATSSVPLLRHCLALLHSDMLLLRQVGGAGLWLLMAQMAAGGAAGNEALLGELKQALSKPGAGEALLKLLVLDHAKLDASEAAKGARGHGGGLGGSGGMLSGLLGMTAEEVLAAMVAAAVEKADRWPAEGGRPTATTDGLFEVSHARLIRLMALLCPAELSAALQQPLSNRLAAFPTPSGPQEKAEVAAVAESLAGLLAAAAPTAAAAAGGGGGGAAGWAVLLLREALAGSSLEMSDAWSAALWYILDHLLSTVLDQQQRSSGSGNSSNGGAVVVADAMEEEGVETLDASGGSAASPAAVMLQQVVSAIMSAVQGAAAAAAGAGDTPAATAIAVAGSGAAASGALPSDLKRLKYLIHCLPAIRRQGTLGDAYLSSILATPAAGEADASASEGSSHAAMAAAAAAAQISAAPGLVEAVPAAAAAAGGGFRAQRRLPKPCRVFLAALMQEVSSLVEVEQPTAIRECLGSLLGDLAGLFAAPADLLLPASAAAAADAATGVDRSSGGGGGSGCSSPIEIEVQAAAGAAEGEGGGEVLLLNSSVPGLRAQAALLLQQAVQRFAVHAAQLELLKNSGAGGGGGNISASNSSSNLQQQQRASDNSDDAVMVEAADASQQQQQRGSSSGNGSRPGPTSPDSLAQSLTHCGVGLQMLIAAIESGESGSLRPLLAAMLPGVLQLQELSGPGFQQLSGEAKAAFVLYKYVPFGVGHVKGVAGAVLGAGGSEAWSSRAAAMVFLQVFWFRHCYQLGSDDMERLQAFVVGRLQDSKVEVRGLSAATLSGIIKALPAHEMDSLRRTMLANVTRLFNIPPPGSRGNKRGSSRGVPVVAAAAAAAAQLDAAGAAAFAAQQGPVFLAEAQAVVQGLKAFVLSSPYDVPGWMPEVLLALVAAANSRNPLVRRDASKALSEFKRTHEEDALEQLRALLGEERWEALAQVTSSASYFV</sequence>
<feature type="compositionally biased region" description="Low complexity" evidence="5">
    <location>
        <begin position="917"/>
        <end position="935"/>
    </location>
</feature>
<evidence type="ECO:0000256" key="2">
    <source>
        <dbReference type="ARBA" id="ARBA00022737"/>
    </source>
</evidence>
<proteinExistence type="inferred from homology"/>